<reference evidence="1 2" key="2">
    <citation type="submission" date="2014-10" db="EMBL/GenBank/DDBJ databases">
        <title>Paracoccus sanguinis sp. nov., isolated from clinical specimens of New York State patients.</title>
        <authorList>
            <person name="Mingle L.A."/>
            <person name="Cole J.A."/>
            <person name="Lapierre P."/>
            <person name="Musser K.A."/>
        </authorList>
    </citation>
    <scope>NUCLEOTIDE SEQUENCE [LARGE SCALE GENOMIC DNA]</scope>
    <source>
        <strain evidence="1 2">HAMBI 3106</strain>
    </source>
</reference>
<accession>A0A099EUS7</accession>
<gene>
    <name evidence="1" type="ORF">IC63_16175</name>
</gene>
<keyword evidence="2" id="KW-1185">Reference proteome</keyword>
<evidence type="ECO:0000313" key="2">
    <source>
        <dbReference type="Proteomes" id="UP000029917"/>
    </source>
</evidence>
<evidence type="ECO:0000313" key="1">
    <source>
        <dbReference type="EMBL" id="KGJ01757.1"/>
    </source>
</evidence>
<proteinExistence type="predicted"/>
<protein>
    <submittedName>
        <fullName evidence="1">Uncharacterized protein</fullName>
    </submittedName>
</protein>
<dbReference type="EMBL" id="JRKS01000091">
    <property type="protein sequence ID" value="KGJ01757.1"/>
    <property type="molecule type" value="Genomic_DNA"/>
</dbReference>
<dbReference type="Proteomes" id="UP000029917">
    <property type="component" value="Unassembled WGS sequence"/>
</dbReference>
<reference evidence="1 2" key="1">
    <citation type="submission" date="2014-09" db="EMBL/GenBank/DDBJ databases">
        <authorList>
            <person name="McGinnis J.M."/>
            <person name="Wolfgang W.J."/>
        </authorList>
    </citation>
    <scope>NUCLEOTIDE SEQUENCE [LARGE SCALE GENOMIC DNA]</scope>
    <source>
        <strain evidence="1 2">HAMBI 3106</strain>
    </source>
</reference>
<dbReference type="AlphaFoldDB" id="A0A099EUS7"/>
<organism evidence="1 2">
    <name type="scientific">Paracoccus sphaerophysae</name>
    <dbReference type="NCBI Taxonomy" id="690417"/>
    <lineage>
        <taxon>Bacteria</taxon>
        <taxon>Pseudomonadati</taxon>
        <taxon>Pseudomonadota</taxon>
        <taxon>Alphaproteobacteria</taxon>
        <taxon>Rhodobacterales</taxon>
        <taxon>Paracoccaceae</taxon>
        <taxon>Paracoccus</taxon>
    </lineage>
</organism>
<name>A0A099EUS7_9RHOB</name>
<sequence length="95" mass="10850">MTAAQFDELQALVKQSGLSQNEYLVERALSTKGKSFRGDIDRRLGEVGFLLNDILEAMKRKRMHRKQEIIQELLAEYGRLMEAVVSDLRNNAPLS</sequence>
<comment type="caution">
    <text evidence="1">The sequence shown here is derived from an EMBL/GenBank/DDBJ whole genome shotgun (WGS) entry which is preliminary data.</text>
</comment>